<name>A0A0D3FTX8_9ORYZ</name>
<feature type="compositionally biased region" description="Basic and acidic residues" evidence="1">
    <location>
        <begin position="61"/>
        <end position="74"/>
    </location>
</feature>
<feature type="region of interest" description="Disordered" evidence="1">
    <location>
        <begin position="36"/>
        <end position="85"/>
    </location>
</feature>
<keyword evidence="3" id="KW-1185">Reference proteome</keyword>
<dbReference type="Proteomes" id="UP000026960">
    <property type="component" value="Chromosome 4"/>
</dbReference>
<proteinExistence type="predicted"/>
<evidence type="ECO:0000313" key="3">
    <source>
        <dbReference type="Proteomes" id="UP000026960"/>
    </source>
</evidence>
<dbReference type="AlphaFoldDB" id="A0A0D3FTX8"/>
<organism evidence="2">
    <name type="scientific">Oryza barthii</name>
    <dbReference type="NCBI Taxonomy" id="65489"/>
    <lineage>
        <taxon>Eukaryota</taxon>
        <taxon>Viridiplantae</taxon>
        <taxon>Streptophyta</taxon>
        <taxon>Embryophyta</taxon>
        <taxon>Tracheophyta</taxon>
        <taxon>Spermatophyta</taxon>
        <taxon>Magnoliopsida</taxon>
        <taxon>Liliopsida</taxon>
        <taxon>Poales</taxon>
        <taxon>Poaceae</taxon>
        <taxon>BOP clade</taxon>
        <taxon>Oryzoideae</taxon>
        <taxon>Oryzeae</taxon>
        <taxon>Oryzinae</taxon>
        <taxon>Oryza</taxon>
    </lineage>
</organism>
<feature type="compositionally biased region" description="Gly residues" evidence="1">
    <location>
        <begin position="51"/>
        <end position="60"/>
    </location>
</feature>
<dbReference type="HOGENOM" id="CLU_192474_0_0_1"/>
<dbReference type="Gramene" id="OBART04G06820.1">
    <property type="protein sequence ID" value="OBART04G06820.1"/>
    <property type="gene ID" value="OBART04G06820"/>
</dbReference>
<feature type="region of interest" description="Disordered" evidence="1">
    <location>
        <begin position="1"/>
        <end position="22"/>
    </location>
</feature>
<reference evidence="2" key="2">
    <citation type="submission" date="2015-03" db="UniProtKB">
        <authorList>
            <consortium name="EnsemblPlants"/>
        </authorList>
    </citation>
    <scope>IDENTIFICATION</scope>
</reference>
<dbReference type="PaxDb" id="65489-OBART04G06820.1"/>
<protein>
    <submittedName>
        <fullName evidence="2">Uncharacterized protein</fullName>
    </submittedName>
</protein>
<reference evidence="2" key="1">
    <citation type="journal article" date="2009" name="Rice">
        <title>De Novo Next Generation Sequencing of Plant Genomes.</title>
        <authorList>
            <person name="Rounsley S."/>
            <person name="Marri P.R."/>
            <person name="Yu Y."/>
            <person name="He R."/>
            <person name="Sisneros N."/>
            <person name="Goicoechea J.L."/>
            <person name="Lee S.J."/>
            <person name="Angelova A."/>
            <person name="Kudrna D."/>
            <person name="Luo M."/>
            <person name="Affourtit J."/>
            <person name="Desany B."/>
            <person name="Knight J."/>
            <person name="Niazi F."/>
            <person name="Egholm M."/>
            <person name="Wing R.A."/>
        </authorList>
    </citation>
    <scope>NUCLEOTIDE SEQUENCE [LARGE SCALE GENOMIC DNA]</scope>
    <source>
        <strain evidence="2">cv. IRGC 105608</strain>
    </source>
</reference>
<evidence type="ECO:0000313" key="2">
    <source>
        <dbReference type="EnsemblPlants" id="OBART04G06820.1"/>
    </source>
</evidence>
<feature type="compositionally biased region" description="Low complexity" evidence="1">
    <location>
        <begin position="36"/>
        <end position="50"/>
    </location>
</feature>
<dbReference type="EnsemblPlants" id="OBART04G06820.1">
    <property type="protein sequence ID" value="OBART04G06820.1"/>
    <property type="gene ID" value="OBART04G06820"/>
</dbReference>
<evidence type="ECO:0000256" key="1">
    <source>
        <dbReference type="SAM" id="MobiDB-lite"/>
    </source>
</evidence>
<accession>A0A0D3FTX8</accession>
<sequence length="85" mass="8733">MGDAVEEVGDGGAGGRRRGGGATAMAALRSVAWWGSDGDGGAASATRWGRTGMGDGGGCDGCERYPPMREDEPRSWGWGSLRRSI</sequence>